<reference evidence="2" key="1">
    <citation type="journal article" date="2022" name="Nat. Commun.">
        <title>Chromosome evolution and the genetic basis of agronomically important traits in greater yam.</title>
        <authorList>
            <person name="Bredeson J.V."/>
            <person name="Lyons J.B."/>
            <person name="Oniyinde I.O."/>
            <person name="Okereke N.R."/>
            <person name="Kolade O."/>
            <person name="Nnabue I."/>
            <person name="Nwadili C.O."/>
            <person name="Hribova E."/>
            <person name="Parker M."/>
            <person name="Nwogha J."/>
            <person name="Shu S."/>
            <person name="Carlson J."/>
            <person name="Kariba R."/>
            <person name="Muthemba S."/>
            <person name="Knop K."/>
            <person name="Barton G.J."/>
            <person name="Sherwood A.V."/>
            <person name="Lopez-Montes A."/>
            <person name="Asiedu R."/>
            <person name="Jamnadass R."/>
            <person name="Muchugi A."/>
            <person name="Goodstein D."/>
            <person name="Egesi C.N."/>
            <person name="Featherston J."/>
            <person name="Asfaw A."/>
            <person name="Simpson G.G."/>
            <person name="Dolezel J."/>
            <person name="Hendre P.S."/>
            <person name="Van Deynze A."/>
            <person name="Kumar P.L."/>
            <person name="Obidiegwu J.E."/>
            <person name="Bhattacharjee R."/>
            <person name="Rokhsar D.S."/>
        </authorList>
    </citation>
    <scope>NUCLEOTIDE SEQUENCE [LARGE SCALE GENOMIC DNA]</scope>
    <source>
        <strain evidence="2">cv. TDa95/00328</strain>
    </source>
</reference>
<proteinExistence type="predicted"/>
<keyword evidence="2" id="KW-1185">Reference proteome</keyword>
<accession>A0ACB7VY71</accession>
<evidence type="ECO:0000313" key="2">
    <source>
        <dbReference type="Proteomes" id="UP000827976"/>
    </source>
</evidence>
<gene>
    <name evidence="1" type="ORF">IHE45_06G071000</name>
</gene>
<evidence type="ECO:0000313" key="1">
    <source>
        <dbReference type="EMBL" id="KAH7679630.1"/>
    </source>
</evidence>
<sequence>MASSSSKKHVIILFSMAIATIAMLNGALAKEYTVGDDKGWRLDVNYTDWVHGKEFFVGDTLVFKYNTQFHNVINVTEAEYQACNPSQNEPRLTTGNDVIKLVNPGNYWFLCGFPSHCTQGQKLTVLVQAQAPAPEAMPPPGATATPPPEASMAKLPATLIGSSGITFSAVVFGIAAIGLFL</sequence>
<name>A0ACB7VY71_DIOAL</name>
<dbReference type="Proteomes" id="UP000827976">
    <property type="component" value="Chromosome 6"/>
</dbReference>
<comment type="caution">
    <text evidence="1">The sequence shown here is derived from an EMBL/GenBank/DDBJ whole genome shotgun (WGS) entry which is preliminary data.</text>
</comment>
<protein>
    <submittedName>
        <fullName evidence="1">Cupredoxins domain-containing protein</fullName>
    </submittedName>
</protein>
<organism evidence="1 2">
    <name type="scientific">Dioscorea alata</name>
    <name type="common">Purple yam</name>
    <dbReference type="NCBI Taxonomy" id="55571"/>
    <lineage>
        <taxon>Eukaryota</taxon>
        <taxon>Viridiplantae</taxon>
        <taxon>Streptophyta</taxon>
        <taxon>Embryophyta</taxon>
        <taxon>Tracheophyta</taxon>
        <taxon>Spermatophyta</taxon>
        <taxon>Magnoliopsida</taxon>
        <taxon>Liliopsida</taxon>
        <taxon>Dioscoreales</taxon>
        <taxon>Dioscoreaceae</taxon>
        <taxon>Dioscorea</taxon>
    </lineage>
</organism>
<dbReference type="EMBL" id="CM037016">
    <property type="protein sequence ID" value="KAH7679630.1"/>
    <property type="molecule type" value="Genomic_DNA"/>
</dbReference>